<protein>
    <submittedName>
        <fullName evidence="1">9720_t:CDS:1</fullName>
    </submittedName>
</protein>
<proteinExistence type="predicted"/>
<dbReference type="AlphaFoldDB" id="A0A9N9CCB5"/>
<name>A0A9N9CCB5_9GLOM</name>
<sequence>MPDSLKHFSDKTQESIVQWFNTVKTNCSVSEIDEIDDYYLNPILLIVDNLSKSIFCILDVSTAENQQITEDLIAHLRQTYYQANQTSLRRVFDIKATVKG</sequence>
<reference evidence="1" key="1">
    <citation type="submission" date="2021-06" db="EMBL/GenBank/DDBJ databases">
        <authorList>
            <person name="Kallberg Y."/>
            <person name="Tangrot J."/>
            <person name="Rosling A."/>
        </authorList>
    </citation>
    <scope>NUCLEOTIDE SEQUENCE</scope>
    <source>
        <strain evidence="1">IN212</strain>
    </source>
</reference>
<dbReference type="OrthoDB" id="2310531at2759"/>
<evidence type="ECO:0000313" key="2">
    <source>
        <dbReference type="Proteomes" id="UP000789396"/>
    </source>
</evidence>
<comment type="caution">
    <text evidence="1">The sequence shown here is derived from an EMBL/GenBank/DDBJ whole genome shotgun (WGS) entry which is preliminary data.</text>
</comment>
<dbReference type="Proteomes" id="UP000789396">
    <property type="component" value="Unassembled WGS sequence"/>
</dbReference>
<keyword evidence="2" id="KW-1185">Reference proteome</keyword>
<evidence type="ECO:0000313" key="1">
    <source>
        <dbReference type="EMBL" id="CAG8594829.1"/>
    </source>
</evidence>
<dbReference type="EMBL" id="CAJVPZ010008145">
    <property type="protein sequence ID" value="CAG8594829.1"/>
    <property type="molecule type" value="Genomic_DNA"/>
</dbReference>
<accession>A0A9N9CCB5</accession>
<organism evidence="1 2">
    <name type="scientific">Racocetra fulgida</name>
    <dbReference type="NCBI Taxonomy" id="60492"/>
    <lineage>
        <taxon>Eukaryota</taxon>
        <taxon>Fungi</taxon>
        <taxon>Fungi incertae sedis</taxon>
        <taxon>Mucoromycota</taxon>
        <taxon>Glomeromycotina</taxon>
        <taxon>Glomeromycetes</taxon>
        <taxon>Diversisporales</taxon>
        <taxon>Gigasporaceae</taxon>
        <taxon>Racocetra</taxon>
    </lineage>
</organism>
<gene>
    <name evidence="1" type="ORF">RFULGI_LOCUS6376</name>
</gene>